<protein>
    <submittedName>
        <fullName evidence="1">Uncharacterized protein</fullName>
    </submittedName>
</protein>
<gene>
    <name evidence="1" type="ORF">CNX65_05735</name>
</gene>
<keyword evidence="2" id="KW-1185">Reference proteome</keyword>
<reference evidence="1" key="1">
    <citation type="submission" date="2017-09" db="EMBL/GenBank/DDBJ databases">
        <title>Complete Genome Sequence of ansamitocin-producing Bacterium Actinosynnema pretiosum X47.</title>
        <authorList>
            <person name="Cao G."/>
            <person name="Zong G."/>
            <person name="Zhong C."/>
            <person name="Fu J."/>
        </authorList>
    </citation>
    <scope>NUCLEOTIDE SEQUENCE [LARGE SCALE GENOMIC DNA]</scope>
    <source>
        <strain evidence="1">X47</strain>
    </source>
</reference>
<dbReference type="Proteomes" id="UP000218505">
    <property type="component" value="Chromosome"/>
</dbReference>
<dbReference type="AlphaFoldDB" id="A0A290Z1H4"/>
<dbReference type="KEGG" id="apre:CNX65_05735"/>
<name>A0A290Z1H4_9PSEU</name>
<organism evidence="1 2">
    <name type="scientific">Actinosynnema pretiosum</name>
    <dbReference type="NCBI Taxonomy" id="42197"/>
    <lineage>
        <taxon>Bacteria</taxon>
        <taxon>Bacillati</taxon>
        <taxon>Actinomycetota</taxon>
        <taxon>Actinomycetes</taxon>
        <taxon>Pseudonocardiales</taxon>
        <taxon>Pseudonocardiaceae</taxon>
        <taxon>Actinosynnema</taxon>
    </lineage>
</organism>
<proteinExistence type="predicted"/>
<evidence type="ECO:0000313" key="1">
    <source>
        <dbReference type="EMBL" id="ATE52842.1"/>
    </source>
</evidence>
<sequence length="423" mass="47141">MELDVDSLADAIAQILRLKVTRSGEAYTYRIGDFHSISTATSELAAVAASVEAHRPLDGTAVASDKSFEVLVQFSRPSGNLRRLLGEGLVLADDQQGVRYEVGPPSVGYLLRVRDVLKERGVPADRIVFGPFDPKRLVEERQERDWTVFDLLREATSLLTLRITSERPRAAASWTSPAQAVLFHLAYNLDVALVPARSFDDVVRPSVISRVRRARAGDVDVPRRAYVGDLVHHYQLGVSADSPVLEFLSYYHVAEHFFESAYQDDLINQVQQSLTAPAFSYRRKKDLRELIRKVGRAARVEGDEIVVNEQVALRLVLQRHVDLAVLVQDLTTYDRGLVEHYATRTVRFAEGDKVDLRGRDSALVLSALSRRILKTRNALVHGREGIKGRFTPFADDEHLAPEVPLARFVAEQIIVSTSTPGAG</sequence>
<accession>A0A290Z1H4</accession>
<evidence type="ECO:0000313" key="2">
    <source>
        <dbReference type="Proteomes" id="UP000218505"/>
    </source>
</evidence>
<dbReference type="EMBL" id="CP023445">
    <property type="protein sequence ID" value="ATE52842.1"/>
    <property type="molecule type" value="Genomic_DNA"/>
</dbReference>